<dbReference type="Pfam" id="PF01757">
    <property type="entry name" value="Acyl_transf_3"/>
    <property type="match status" value="1"/>
</dbReference>
<feature type="transmembrane region" description="Helical" evidence="1">
    <location>
        <begin position="574"/>
        <end position="598"/>
    </location>
</feature>
<dbReference type="InterPro" id="IPR002656">
    <property type="entry name" value="Acyl_transf_3_dom"/>
</dbReference>
<name>A0A9D4GGV5_DREPO</name>
<feature type="transmembrane region" description="Helical" evidence="1">
    <location>
        <begin position="358"/>
        <end position="378"/>
    </location>
</feature>
<dbReference type="EMBL" id="JAIWYP010000005">
    <property type="protein sequence ID" value="KAH3816880.1"/>
    <property type="molecule type" value="Genomic_DNA"/>
</dbReference>
<sequence length="723" mass="82434">MEAAKKTMTNLIGAILMMAYLSTIDGLRVQELNVGQNNRENLQKFDNVAREFASGGKTLFTYLTESFKDTNSLSESSQNASFHCINDTAKIVVDLDNKEEYAEKFFDAEAKLPPGILEGQTTWTGDYHECLSIKSYWTKNAPSSHQFAGKYFTVGYKKQLYLGICLPDSCDKNDVRALLENIVPAAEISGVYTTDRNEIDDSTIMAFVVMGIILAIVTLGTAVDYLETRYHKPLHVSRSNGYTPIDDAIPENTGLLLTENTGLVTEVKGNNKRHNKIANRETLFKVLKSFSFFSSTRKLMSTTNSNGTLDCLNGLRVLSMWWVILGHTYGFSTEVLKNPLFLYSTVVQRFSFQAISNASYSVDTFFFLSGLLVCYLALKELSERGRINWVYYIFHRYWRLTPVYAVCLMFFATIYRLLVTGPFHWVVLDPDGPFYKETGECRTYWWSNLLYINNLYPDYGSVSNCFPWAWYLANDMQFYILLSPWVIILLHRYRKTGIAFCVFLIVSCIASRSIVADYYEVNQQEQVTKHGDEKWAQAGPLYNKPYARWSVYIVGMLTGFFLHYTKCQMRMNKLVIIVGWALSIAMGMSVIYGLYYYNSHPGTVMSKTGSLFYVSCARTAWGVALAWLVIACATGHGGWINNILSWKFWAPMGRLTYTSYLIHPMIMFVYYFNLVSPLEYTDITMVYMFIGNLVLSYAAAYVVSMAFEAPMMQIEKLILGKSS</sequence>
<protein>
    <recommendedName>
        <fullName evidence="2">Nose resistant-to-fluoxetine protein N-terminal domain-containing protein</fullName>
    </recommendedName>
</protein>
<feature type="transmembrane region" description="Helical" evidence="1">
    <location>
        <begin position="204"/>
        <end position="226"/>
    </location>
</feature>
<dbReference type="SMART" id="SM00703">
    <property type="entry name" value="NRF"/>
    <property type="match status" value="1"/>
</dbReference>
<dbReference type="PANTHER" id="PTHR11161">
    <property type="entry name" value="O-ACYLTRANSFERASE"/>
    <property type="match status" value="1"/>
</dbReference>
<organism evidence="3 4">
    <name type="scientific">Dreissena polymorpha</name>
    <name type="common">Zebra mussel</name>
    <name type="synonym">Mytilus polymorpha</name>
    <dbReference type="NCBI Taxonomy" id="45954"/>
    <lineage>
        <taxon>Eukaryota</taxon>
        <taxon>Metazoa</taxon>
        <taxon>Spiralia</taxon>
        <taxon>Lophotrochozoa</taxon>
        <taxon>Mollusca</taxon>
        <taxon>Bivalvia</taxon>
        <taxon>Autobranchia</taxon>
        <taxon>Heteroconchia</taxon>
        <taxon>Euheterodonta</taxon>
        <taxon>Imparidentia</taxon>
        <taxon>Neoheterodontei</taxon>
        <taxon>Myida</taxon>
        <taxon>Dreissenoidea</taxon>
        <taxon>Dreissenidae</taxon>
        <taxon>Dreissena</taxon>
    </lineage>
</organism>
<feature type="transmembrane region" description="Helical" evidence="1">
    <location>
        <begin position="497"/>
        <end position="515"/>
    </location>
</feature>
<feature type="domain" description="Nose resistant-to-fluoxetine protein N-terminal" evidence="2">
    <location>
        <begin position="81"/>
        <end position="195"/>
    </location>
</feature>
<gene>
    <name evidence="3" type="ORF">DPMN_118405</name>
</gene>
<feature type="transmembrane region" description="Helical" evidence="1">
    <location>
        <begin position="685"/>
        <end position="707"/>
    </location>
</feature>
<feature type="transmembrane region" description="Helical" evidence="1">
    <location>
        <begin position="546"/>
        <end position="562"/>
    </location>
</feature>
<keyword evidence="4" id="KW-1185">Reference proteome</keyword>
<feature type="transmembrane region" description="Helical" evidence="1">
    <location>
        <begin position="468"/>
        <end position="490"/>
    </location>
</feature>
<dbReference type="GO" id="GO:0016747">
    <property type="term" value="F:acyltransferase activity, transferring groups other than amino-acyl groups"/>
    <property type="evidence" value="ECO:0007669"/>
    <property type="project" value="InterPro"/>
</dbReference>
<evidence type="ECO:0000313" key="3">
    <source>
        <dbReference type="EMBL" id="KAH3816880.1"/>
    </source>
</evidence>
<feature type="transmembrane region" description="Helical" evidence="1">
    <location>
        <begin position="610"/>
        <end position="634"/>
    </location>
</feature>
<dbReference type="Proteomes" id="UP000828390">
    <property type="component" value="Unassembled WGS sequence"/>
</dbReference>
<keyword evidence="1" id="KW-1133">Transmembrane helix</keyword>
<dbReference type="AlphaFoldDB" id="A0A9D4GGV5"/>
<proteinExistence type="predicted"/>
<evidence type="ECO:0000256" key="1">
    <source>
        <dbReference type="SAM" id="Phobius"/>
    </source>
</evidence>
<evidence type="ECO:0000259" key="2">
    <source>
        <dbReference type="SMART" id="SM00703"/>
    </source>
</evidence>
<keyword evidence="1" id="KW-0472">Membrane</keyword>
<feature type="transmembrane region" description="Helical" evidence="1">
    <location>
        <begin position="655"/>
        <end position="673"/>
    </location>
</feature>
<reference evidence="3" key="2">
    <citation type="submission" date="2020-11" db="EMBL/GenBank/DDBJ databases">
        <authorList>
            <person name="McCartney M.A."/>
            <person name="Auch B."/>
            <person name="Kono T."/>
            <person name="Mallez S."/>
            <person name="Becker A."/>
            <person name="Gohl D.M."/>
            <person name="Silverstein K.A.T."/>
            <person name="Koren S."/>
            <person name="Bechman K.B."/>
            <person name="Herman A."/>
            <person name="Abrahante J.E."/>
            <person name="Garbe J."/>
        </authorList>
    </citation>
    <scope>NUCLEOTIDE SEQUENCE</scope>
    <source>
        <strain evidence="3">Duluth1</strain>
        <tissue evidence="3">Whole animal</tissue>
    </source>
</reference>
<evidence type="ECO:0000313" key="4">
    <source>
        <dbReference type="Proteomes" id="UP000828390"/>
    </source>
</evidence>
<dbReference type="PANTHER" id="PTHR11161:SF0">
    <property type="entry name" value="O-ACYLTRANSFERASE LIKE PROTEIN"/>
    <property type="match status" value="1"/>
</dbReference>
<reference evidence="3" key="1">
    <citation type="journal article" date="2019" name="bioRxiv">
        <title>The Genome of the Zebra Mussel, Dreissena polymorpha: A Resource for Invasive Species Research.</title>
        <authorList>
            <person name="McCartney M.A."/>
            <person name="Auch B."/>
            <person name="Kono T."/>
            <person name="Mallez S."/>
            <person name="Zhang Y."/>
            <person name="Obille A."/>
            <person name="Becker A."/>
            <person name="Abrahante J.E."/>
            <person name="Garbe J."/>
            <person name="Badalamenti J.P."/>
            <person name="Herman A."/>
            <person name="Mangelson H."/>
            <person name="Liachko I."/>
            <person name="Sullivan S."/>
            <person name="Sone E.D."/>
            <person name="Koren S."/>
            <person name="Silverstein K.A.T."/>
            <person name="Beckman K.B."/>
            <person name="Gohl D.M."/>
        </authorList>
    </citation>
    <scope>NUCLEOTIDE SEQUENCE</scope>
    <source>
        <strain evidence="3">Duluth1</strain>
        <tissue evidence="3">Whole animal</tissue>
    </source>
</reference>
<feature type="transmembrane region" description="Helical" evidence="1">
    <location>
        <begin position="398"/>
        <end position="418"/>
    </location>
</feature>
<dbReference type="InterPro" id="IPR006621">
    <property type="entry name" value="Nose-resist-to-fluoxetine_N"/>
</dbReference>
<dbReference type="Pfam" id="PF20146">
    <property type="entry name" value="NRF"/>
    <property type="match status" value="1"/>
</dbReference>
<keyword evidence="1" id="KW-0812">Transmembrane</keyword>
<accession>A0A9D4GGV5</accession>
<comment type="caution">
    <text evidence="3">The sequence shown here is derived from an EMBL/GenBank/DDBJ whole genome shotgun (WGS) entry which is preliminary data.</text>
</comment>
<dbReference type="InterPro" id="IPR052728">
    <property type="entry name" value="O2_lipid_transport_reg"/>
</dbReference>